<reference evidence="3" key="1">
    <citation type="submission" date="2017-09" db="EMBL/GenBank/DDBJ databases">
        <title>Depth-based differentiation of microbial function through sediment-hosted aquifers and enrichment of novel symbionts in the deep terrestrial subsurface.</title>
        <authorList>
            <person name="Probst A.J."/>
            <person name="Ladd B."/>
            <person name="Jarett J.K."/>
            <person name="Geller-Mcgrath D.E."/>
            <person name="Sieber C.M.K."/>
            <person name="Emerson J.B."/>
            <person name="Anantharaman K."/>
            <person name="Thomas B.C."/>
            <person name="Malmstrom R."/>
            <person name="Stieglmeier M."/>
            <person name="Klingl A."/>
            <person name="Woyke T."/>
            <person name="Ryan C.M."/>
            <person name="Banfield J.F."/>
        </authorList>
    </citation>
    <scope>NUCLEOTIDE SEQUENCE [LARGE SCALE GENOMIC DNA]</scope>
</reference>
<evidence type="ECO:0000259" key="1">
    <source>
        <dbReference type="Pfam" id="PF01861"/>
    </source>
</evidence>
<evidence type="ECO:0000313" key="2">
    <source>
        <dbReference type="EMBL" id="PIV45487.1"/>
    </source>
</evidence>
<protein>
    <recommendedName>
        <fullName evidence="1">N(4)-bis(aminopropyl)spermidine synthase C-terminal domain-containing protein</fullName>
    </recommendedName>
</protein>
<accession>A0A2M7DAQ8</accession>
<dbReference type="EMBL" id="PETY01000030">
    <property type="protein sequence ID" value="PIV45487.1"/>
    <property type="molecule type" value="Genomic_DNA"/>
</dbReference>
<dbReference type="InterPro" id="IPR002723">
    <property type="entry name" value="BpsA_C"/>
</dbReference>
<dbReference type="Gene3D" id="3.40.50.150">
    <property type="entry name" value="Vaccinia Virus protein VP39"/>
    <property type="match status" value="1"/>
</dbReference>
<dbReference type="Pfam" id="PF01861">
    <property type="entry name" value="BpsA_C"/>
    <property type="match status" value="1"/>
</dbReference>
<sequence>MEKFLRALYKKFLDFGESYFILDAQKYSTSLEELKLSKRTLKKFYKNFYRVSFLTFLYNVKTTIYSKNVFDFIVKTSLEDWDLWRYLKFLEKEKIIKIKKNGEVSIFKKELLKIIPKPRSEKEIKEKLEKKLELKIKEEDLIVNLFKRNQDFKVKAKWDQMPISQGSAIFVVKKLLDYLPLNGKFLFVGDDDFISVILAITDPNVESLVIDADEQLLSCIDFLAKKFNLKIETRKADIRKQKFLVPHQGKSSTGFIGFLTNPVYTEVGIKQFVQFGKNQLGKDGGFGFLEVGDESIGNRFLFLQNFFSENNLIIKELITNKIYYPYIELYREDKEILRRLSLMIDKEVIKKSPKLGASLYVFDYLPEKTKRVKFKKPIYAYL</sequence>
<proteinExistence type="predicted"/>
<dbReference type="AlphaFoldDB" id="A0A2M7DAQ8"/>
<gene>
    <name evidence="2" type="ORF">COS24_02040</name>
</gene>
<organism evidence="2 3">
    <name type="scientific">Candidatus Nealsonbacteria bacterium CG02_land_8_20_14_3_00_34_20</name>
    <dbReference type="NCBI Taxonomy" id="1974698"/>
    <lineage>
        <taxon>Bacteria</taxon>
        <taxon>Candidatus Nealsoniibacteriota</taxon>
    </lineage>
</organism>
<name>A0A2M7DAQ8_9BACT</name>
<dbReference type="InterPro" id="IPR029063">
    <property type="entry name" value="SAM-dependent_MTases_sf"/>
</dbReference>
<feature type="domain" description="N(4)-bis(aminopropyl)spermidine synthase C-terminal" evidence="1">
    <location>
        <begin position="153"/>
        <end position="331"/>
    </location>
</feature>
<evidence type="ECO:0000313" key="3">
    <source>
        <dbReference type="Proteomes" id="UP000229625"/>
    </source>
</evidence>
<dbReference type="Proteomes" id="UP000229625">
    <property type="component" value="Unassembled WGS sequence"/>
</dbReference>
<comment type="caution">
    <text evidence="2">The sequence shown here is derived from an EMBL/GenBank/DDBJ whole genome shotgun (WGS) entry which is preliminary data.</text>
</comment>